<feature type="domain" description="Integral membrane bound transporter" evidence="6">
    <location>
        <begin position="29"/>
        <end position="149"/>
    </location>
</feature>
<feature type="transmembrane region" description="Helical" evidence="5">
    <location>
        <begin position="88"/>
        <end position="107"/>
    </location>
</feature>
<keyword evidence="8" id="KW-1185">Reference proteome</keyword>
<dbReference type="InterPro" id="IPR049453">
    <property type="entry name" value="Memb_transporter_dom"/>
</dbReference>
<evidence type="ECO:0000256" key="3">
    <source>
        <dbReference type="ARBA" id="ARBA00022989"/>
    </source>
</evidence>
<name>A0A9X1WXG8_9BACL</name>
<dbReference type="EMBL" id="JALIRP010000027">
    <property type="protein sequence ID" value="MCJ8015328.1"/>
    <property type="molecule type" value="Genomic_DNA"/>
</dbReference>
<feature type="transmembrane region" description="Helical" evidence="5">
    <location>
        <begin position="128"/>
        <end position="153"/>
    </location>
</feature>
<comment type="subcellular location">
    <subcellularLocation>
        <location evidence="1">Membrane</location>
        <topology evidence="1">Multi-pass membrane protein</topology>
    </subcellularLocation>
</comment>
<feature type="transmembrane region" description="Helical" evidence="5">
    <location>
        <begin position="12"/>
        <end position="34"/>
    </location>
</feature>
<dbReference type="RefSeq" id="WP_244731278.1">
    <property type="nucleotide sequence ID" value="NZ_JALIRP010000027.1"/>
</dbReference>
<gene>
    <name evidence="7" type="ORF">MUG84_27080</name>
</gene>
<protein>
    <submittedName>
        <fullName evidence="7">Aromatic acid exporter family protein</fullName>
    </submittedName>
</protein>
<evidence type="ECO:0000259" key="6">
    <source>
        <dbReference type="Pfam" id="PF13515"/>
    </source>
</evidence>
<dbReference type="GO" id="GO:0016020">
    <property type="term" value="C:membrane"/>
    <property type="evidence" value="ECO:0007669"/>
    <property type="project" value="UniProtKB-SubCell"/>
</dbReference>
<evidence type="ECO:0000256" key="2">
    <source>
        <dbReference type="ARBA" id="ARBA00022692"/>
    </source>
</evidence>
<feature type="transmembrane region" description="Helical" evidence="5">
    <location>
        <begin position="64"/>
        <end position="82"/>
    </location>
</feature>
<keyword evidence="3 5" id="KW-1133">Transmembrane helix</keyword>
<organism evidence="7 8">
    <name type="scientific">Paenibacillus mangrovi</name>
    <dbReference type="NCBI Taxonomy" id="2931978"/>
    <lineage>
        <taxon>Bacteria</taxon>
        <taxon>Bacillati</taxon>
        <taxon>Bacillota</taxon>
        <taxon>Bacilli</taxon>
        <taxon>Bacillales</taxon>
        <taxon>Paenibacillaceae</taxon>
        <taxon>Paenibacillus</taxon>
    </lineage>
</organism>
<evidence type="ECO:0000256" key="4">
    <source>
        <dbReference type="ARBA" id="ARBA00023136"/>
    </source>
</evidence>
<dbReference type="AlphaFoldDB" id="A0A9X1WXG8"/>
<evidence type="ECO:0000313" key="8">
    <source>
        <dbReference type="Proteomes" id="UP001139347"/>
    </source>
</evidence>
<evidence type="ECO:0000313" key="7">
    <source>
        <dbReference type="EMBL" id="MCJ8015328.1"/>
    </source>
</evidence>
<keyword evidence="2 5" id="KW-0812">Transmembrane</keyword>
<sequence length="375" mass="41760">MLKRVIKWCARLGLTIHVAKTVLAAAISWSIASLLFGDHYSYFAPLAAVLTVQLTIADTMEKGLYRILGVIIGVAVTVLVVPYVGKNFIGIVIVLLLGMGAATAFKLNPQIISQIGVSSVMVMSFQQAQGYATGRIIETIVGALVAVIIQVAIRPENKVPSAIKRSSSICLKLAERMMQLSKTVSVSYTEMYSDKTDVELMNWSRTLNDAFCGAQKSLKYNFLYRKDSVKLSALQEQVETVQRIIIAVSSVNYAVHEISQQLLQELPIERTLISTAECITTFGKLLRHSTSERMYRIQNQIAKAYEDQLHLFESYTKYQAQAETLIEIGGLFADLHRIVAEVERSIPFLDMSKGTVKSLNFAKREKNSVRRRIAN</sequence>
<feature type="transmembrane region" description="Helical" evidence="5">
    <location>
        <begin position="40"/>
        <end position="57"/>
    </location>
</feature>
<evidence type="ECO:0000256" key="5">
    <source>
        <dbReference type="SAM" id="Phobius"/>
    </source>
</evidence>
<evidence type="ECO:0000256" key="1">
    <source>
        <dbReference type="ARBA" id="ARBA00004141"/>
    </source>
</evidence>
<accession>A0A9X1WXG8</accession>
<dbReference type="Proteomes" id="UP001139347">
    <property type="component" value="Unassembled WGS sequence"/>
</dbReference>
<reference evidence="7" key="1">
    <citation type="submission" date="2022-04" db="EMBL/GenBank/DDBJ databases">
        <title>Paenibacillus mangrovi sp. nov., a novel endophytic bacterium isolated from bark of Kandelia candel.</title>
        <authorList>
            <person name="Tuo L."/>
        </authorList>
    </citation>
    <scope>NUCLEOTIDE SEQUENCE</scope>
    <source>
        <strain evidence="7">KQZ6P-2</strain>
    </source>
</reference>
<comment type="caution">
    <text evidence="7">The sequence shown here is derived from an EMBL/GenBank/DDBJ whole genome shotgun (WGS) entry which is preliminary data.</text>
</comment>
<dbReference type="Pfam" id="PF13515">
    <property type="entry name" value="FUSC_2"/>
    <property type="match status" value="1"/>
</dbReference>
<proteinExistence type="predicted"/>
<keyword evidence="4 5" id="KW-0472">Membrane</keyword>